<dbReference type="AlphaFoldDB" id="E1IET8"/>
<dbReference type="GO" id="GO:0016042">
    <property type="term" value="P:lipid catabolic process"/>
    <property type="evidence" value="ECO:0007669"/>
    <property type="project" value="UniProtKB-UniRule"/>
</dbReference>
<dbReference type="GO" id="GO:0016787">
    <property type="term" value="F:hydrolase activity"/>
    <property type="evidence" value="ECO:0007669"/>
    <property type="project" value="UniProtKB-UniRule"/>
</dbReference>
<feature type="active site" description="Proton acceptor" evidence="4">
    <location>
        <position position="228"/>
    </location>
</feature>
<feature type="domain" description="PNPLA" evidence="5">
    <location>
        <begin position="14"/>
        <end position="241"/>
    </location>
</feature>
<evidence type="ECO:0000313" key="7">
    <source>
        <dbReference type="Proteomes" id="UP000054010"/>
    </source>
</evidence>
<dbReference type="eggNOG" id="COG1752">
    <property type="taxonomic scope" value="Bacteria"/>
</dbReference>
<dbReference type="Proteomes" id="UP000054010">
    <property type="component" value="Unassembled WGS sequence"/>
</dbReference>
<dbReference type="InterPro" id="IPR016035">
    <property type="entry name" value="Acyl_Trfase/lysoPLipase"/>
</dbReference>
<evidence type="ECO:0000259" key="5">
    <source>
        <dbReference type="PROSITE" id="PS51635"/>
    </source>
</evidence>
<keyword evidence="1 4" id="KW-0378">Hydrolase</keyword>
<gene>
    <name evidence="6" type="ORF">OSCT_1839</name>
</gene>
<dbReference type="PANTHER" id="PTHR14226:SF57">
    <property type="entry name" value="BLR7027 PROTEIN"/>
    <property type="match status" value="1"/>
</dbReference>
<name>E1IET8_9CHLR</name>
<evidence type="ECO:0000313" key="6">
    <source>
        <dbReference type="EMBL" id="EFO80303.1"/>
    </source>
</evidence>
<dbReference type="PROSITE" id="PS51635">
    <property type="entry name" value="PNPLA"/>
    <property type="match status" value="1"/>
</dbReference>
<keyword evidence="2 4" id="KW-0442">Lipid degradation</keyword>
<proteinExistence type="predicted"/>
<feature type="active site" description="Nucleophile" evidence="4">
    <location>
        <position position="52"/>
    </location>
</feature>
<organism evidence="6 7">
    <name type="scientific">Oscillochloris trichoides DG-6</name>
    <dbReference type="NCBI Taxonomy" id="765420"/>
    <lineage>
        <taxon>Bacteria</taxon>
        <taxon>Bacillati</taxon>
        <taxon>Chloroflexota</taxon>
        <taxon>Chloroflexia</taxon>
        <taxon>Chloroflexales</taxon>
        <taxon>Chloroflexineae</taxon>
        <taxon>Oscillochloridaceae</taxon>
        <taxon>Oscillochloris</taxon>
    </lineage>
</organism>
<dbReference type="HOGENOM" id="CLU_042894_0_1_0"/>
<keyword evidence="3 4" id="KW-0443">Lipid metabolism</keyword>
<reference evidence="6 7" key="1">
    <citation type="journal article" date="2011" name="J. Bacteriol.">
        <title>Draft genome sequence of the anoxygenic filamentous phototrophic bacterium Oscillochloris trichoides subsp. DG-6.</title>
        <authorList>
            <person name="Kuznetsov B.B."/>
            <person name="Ivanovsky R.N."/>
            <person name="Keppen O.I."/>
            <person name="Sukhacheva M.V."/>
            <person name="Bumazhkin B.K."/>
            <person name="Patutina E.O."/>
            <person name="Beletsky A.V."/>
            <person name="Mardanov A.V."/>
            <person name="Baslerov R.V."/>
            <person name="Panteleeva A.N."/>
            <person name="Kolganova T.V."/>
            <person name="Ravin N.V."/>
            <person name="Skryabin K.G."/>
        </authorList>
    </citation>
    <scope>NUCLEOTIDE SEQUENCE [LARGE SCALE GENOMIC DNA]</scope>
    <source>
        <strain evidence="6 7">DG-6</strain>
    </source>
</reference>
<dbReference type="PANTHER" id="PTHR14226">
    <property type="entry name" value="NEUROPATHY TARGET ESTERASE/SWISS CHEESE D.MELANOGASTER"/>
    <property type="match status" value="1"/>
</dbReference>
<keyword evidence="7" id="KW-1185">Reference proteome</keyword>
<accession>E1IET8</accession>
<evidence type="ECO:0000256" key="3">
    <source>
        <dbReference type="ARBA" id="ARBA00023098"/>
    </source>
</evidence>
<dbReference type="SUPFAM" id="SSF52151">
    <property type="entry name" value="FabD/lysophospholipase-like"/>
    <property type="match status" value="1"/>
</dbReference>
<evidence type="ECO:0000256" key="2">
    <source>
        <dbReference type="ARBA" id="ARBA00022963"/>
    </source>
</evidence>
<dbReference type="InterPro" id="IPR002641">
    <property type="entry name" value="PNPLA_dom"/>
</dbReference>
<comment type="caution">
    <text evidence="6">The sequence shown here is derived from an EMBL/GenBank/DDBJ whole genome shotgun (WGS) entry which is preliminary data.</text>
</comment>
<dbReference type="EMBL" id="ADVR01000074">
    <property type="protein sequence ID" value="EFO80303.1"/>
    <property type="molecule type" value="Genomic_DNA"/>
</dbReference>
<protein>
    <submittedName>
        <fullName evidence="6">Patatin</fullName>
    </submittedName>
</protein>
<dbReference type="CDD" id="cd07209">
    <property type="entry name" value="Pat_hypo_Ecoli_Z1214_like"/>
    <property type="match status" value="1"/>
</dbReference>
<dbReference type="Gene3D" id="3.40.1090.10">
    <property type="entry name" value="Cytosolic phospholipase A2 catalytic domain"/>
    <property type="match status" value="2"/>
</dbReference>
<feature type="short sequence motif" description="GXSXG" evidence="4">
    <location>
        <begin position="50"/>
        <end position="54"/>
    </location>
</feature>
<evidence type="ECO:0000256" key="4">
    <source>
        <dbReference type="PROSITE-ProRule" id="PRU01161"/>
    </source>
</evidence>
<sequence>MEGSTMSKPKKKALVLSGGGARGAYHIGVLEALVEVGWMRDGQGPDIIAGTSIGAINAAALASGLGVARLRQIWMQMHTEDVHRLSDDLPPLSRPLVRFLMRSVLTSQAHGGSAGYTLPASERAQSAQKVFGYLADLFRARPFRSLLDTSPWRTTLAGWMDFARINGPAAPALLIAATDLQSGRLEVFCNRSLAGRPAQQITMEHLMASSSIPIVYPWTEIEGGKYWDGAVLANTPLDPVIDLAGDDDLDILVVMMTPWNADPALLREGAGIMPQDLVQALTLTLDWALLASYHVAFEALEQHNRLADALTRLADAAQRLGDPNLLPPGRLPQPVALPTVIAPEQLMPLDWIIDYEEETHQRLFALGRADALRALAARG</sequence>
<evidence type="ECO:0000256" key="1">
    <source>
        <dbReference type="ARBA" id="ARBA00022801"/>
    </source>
</evidence>
<feature type="short sequence motif" description="DGA/G" evidence="4">
    <location>
        <begin position="228"/>
        <end position="230"/>
    </location>
</feature>
<feature type="short sequence motif" description="GXGXXG" evidence="4">
    <location>
        <begin position="18"/>
        <end position="23"/>
    </location>
</feature>
<dbReference type="InterPro" id="IPR050301">
    <property type="entry name" value="NTE"/>
</dbReference>
<dbReference type="STRING" id="765420.OSCT_1839"/>
<dbReference type="Pfam" id="PF01734">
    <property type="entry name" value="Patatin"/>
    <property type="match status" value="1"/>
</dbReference>